<gene>
    <name evidence="2" type="ORF">M9Y10_024029</name>
</gene>
<proteinExistence type="predicted"/>
<organism evidence="2 3">
    <name type="scientific">Tritrichomonas musculus</name>
    <dbReference type="NCBI Taxonomy" id="1915356"/>
    <lineage>
        <taxon>Eukaryota</taxon>
        <taxon>Metamonada</taxon>
        <taxon>Parabasalia</taxon>
        <taxon>Tritrichomonadida</taxon>
        <taxon>Tritrichomonadidae</taxon>
        <taxon>Tritrichomonas</taxon>
    </lineage>
</organism>
<evidence type="ECO:0000313" key="2">
    <source>
        <dbReference type="EMBL" id="KAK8895560.1"/>
    </source>
</evidence>
<keyword evidence="1" id="KW-1133">Transmembrane helix</keyword>
<keyword evidence="1" id="KW-0812">Transmembrane</keyword>
<name>A0ABR2KWU3_9EUKA</name>
<dbReference type="EMBL" id="JAPFFF010000003">
    <property type="protein sequence ID" value="KAK8895560.1"/>
    <property type="molecule type" value="Genomic_DNA"/>
</dbReference>
<protein>
    <recommendedName>
        <fullName evidence="4">Nucleotide-diphospho-sugar transferase domain-containing protein</fullName>
    </recommendedName>
</protein>
<sequence length="409" mass="47109">MPNPPQSLTKKLVFFCSSIFAFSAIILILYSLYKTGHQDGNGELISYSSQFDYTNIISYSNTPIRSFERPLNENELFPLPYYFLNMTTKNWLHSNFNFKQFDSSKNVFPNCPSGTVHNPHSNSTPRDLIISLISGAYVNFMTYIRTLRSTGCKATVVVLIDDICFQRLSASEKRVLDECSVNLIKYGRITPLFKKYIYETRLILMYGIILKYRKQFDRVMITDIFDTIFQSDPFIPGFNNYTMCFTTEGYFNNNDPTNNTKWIKVADPNYYKDVHFYDDKIVINGGLFFGSMDGMLLFFKLFLSLDVFDNFTVKTVDQGYMNYLYHRGIFMKNGLNLTLTFPGDYIVSARGHKFNYKPNVDGLQLLLLSSNPPAVIHQFNRGPSVLKSVKRTCPSFGAGDQFPFPVYKS</sequence>
<reference evidence="2 3" key="1">
    <citation type="submission" date="2024-04" db="EMBL/GenBank/DDBJ databases">
        <title>Tritrichomonas musculus Genome.</title>
        <authorList>
            <person name="Alves-Ferreira E."/>
            <person name="Grigg M."/>
            <person name="Lorenzi H."/>
            <person name="Galac M."/>
        </authorList>
    </citation>
    <scope>NUCLEOTIDE SEQUENCE [LARGE SCALE GENOMIC DNA]</scope>
    <source>
        <strain evidence="2 3">EAF2021</strain>
    </source>
</reference>
<comment type="caution">
    <text evidence="2">The sequence shown here is derived from an EMBL/GenBank/DDBJ whole genome shotgun (WGS) entry which is preliminary data.</text>
</comment>
<keyword evidence="1" id="KW-0472">Membrane</keyword>
<keyword evidence="3" id="KW-1185">Reference proteome</keyword>
<feature type="transmembrane region" description="Helical" evidence="1">
    <location>
        <begin position="12"/>
        <end position="33"/>
    </location>
</feature>
<evidence type="ECO:0000313" key="3">
    <source>
        <dbReference type="Proteomes" id="UP001470230"/>
    </source>
</evidence>
<evidence type="ECO:0000256" key="1">
    <source>
        <dbReference type="SAM" id="Phobius"/>
    </source>
</evidence>
<evidence type="ECO:0008006" key="4">
    <source>
        <dbReference type="Google" id="ProtNLM"/>
    </source>
</evidence>
<dbReference type="Proteomes" id="UP001470230">
    <property type="component" value="Unassembled WGS sequence"/>
</dbReference>
<accession>A0ABR2KWU3</accession>